<accession>A0ACC2LK55</accession>
<proteinExistence type="predicted"/>
<keyword evidence="2" id="KW-1185">Reference proteome</keyword>
<comment type="caution">
    <text evidence="1">The sequence shown here is derived from an EMBL/GenBank/DDBJ whole genome shotgun (WGS) entry which is preliminary data.</text>
</comment>
<gene>
    <name evidence="1" type="ORF">MRB53_027081</name>
</gene>
<sequence>MDRWLRRNPQLRNFKDNRIRNTENTTNAAEGIPLDLQKCPHPHPVTYPLEEQLLKISYGDLFKSTEGSSSTNLIGVGSYGSIYKGCLDHIGQIVAVKVLNLQRQGASKSSMAKYKALRTVRHRNLLKVLIVCSSIDSKGSDFKALVFDYMANGNLEQWLHLSVDEQHQPEYLSLTQRSAQKQIGIIVHQREARFEISCHCPHLIRHFLN</sequence>
<organism evidence="1 2">
    <name type="scientific">Persea americana</name>
    <name type="common">Avocado</name>
    <dbReference type="NCBI Taxonomy" id="3435"/>
    <lineage>
        <taxon>Eukaryota</taxon>
        <taxon>Viridiplantae</taxon>
        <taxon>Streptophyta</taxon>
        <taxon>Embryophyta</taxon>
        <taxon>Tracheophyta</taxon>
        <taxon>Spermatophyta</taxon>
        <taxon>Magnoliopsida</taxon>
        <taxon>Magnoliidae</taxon>
        <taxon>Laurales</taxon>
        <taxon>Lauraceae</taxon>
        <taxon>Persea</taxon>
    </lineage>
</organism>
<dbReference type="Proteomes" id="UP001234297">
    <property type="component" value="Chromosome 8"/>
</dbReference>
<reference evidence="1 2" key="1">
    <citation type="journal article" date="2022" name="Hortic Res">
        <title>A haplotype resolved chromosomal level avocado genome allows analysis of novel avocado genes.</title>
        <authorList>
            <person name="Nath O."/>
            <person name="Fletcher S.J."/>
            <person name="Hayward A."/>
            <person name="Shaw L.M."/>
            <person name="Masouleh A.K."/>
            <person name="Furtado A."/>
            <person name="Henry R.J."/>
            <person name="Mitter N."/>
        </authorList>
    </citation>
    <scope>NUCLEOTIDE SEQUENCE [LARGE SCALE GENOMIC DNA]</scope>
    <source>
        <strain evidence="2">cv. Hass</strain>
    </source>
</reference>
<evidence type="ECO:0000313" key="1">
    <source>
        <dbReference type="EMBL" id="KAJ8633745.1"/>
    </source>
</evidence>
<dbReference type="EMBL" id="CM056816">
    <property type="protein sequence ID" value="KAJ8633745.1"/>
    <property type="molecule type" value="Genomic_DNA"/>
</dbReference>
<protein>
    <submittedName>
        <fullName evidence="1">Uncharacterized protein</fullName>
    </submittedName>
</protein>
<name>A0ACC2LK55_PERAE</name>
<evidence type="ECO:0000313" key="2">
    <source>
        <dbReference type="Proteomes" id="UP001234297"/>
    </source>
</evidence>